<dbReference type="PANTHER" id="PTHR11319">
    <property type="entry name" value="G PROTEIN-COUPLED RECEPTOR-RELATED"/>
    <property type="match status" value="1"/>
</dbReference>
<dbReference type="Pfam" id="PF13229">
    <property type="entry name" value="Beta_helix"/>
    <property type="match status" value="1"/>
</dbReference>
<accession>A0A0V0R0T1</accession>
<comment type="caution">
    <text evidence="2">The sequence shown here is derived from an EMBL/GenBank/DDBJ whole genome shotgun (WGS) entry which is preliminary data.</text>
</comment>
<keyword evidence="3" id="KW-1185">Reference proteome</keyword>
<proteinExistence type="predicted"/>
<dbReference type="InParanoid" id="A0A0V0R0T1"/>
<protein>
    <submittedName>
        <fullName evidence="2">Pectin lyase fold/virulence factor</fullName>
    </submittedName>
</protein>
<reference evidence="2 3" key="1">
    <citation type="journal article" date="2015" name="Sci. Rep.">
        <title>Genome of the facultative scuticociliatosis pathogen Pseudocohnilembus persalinus provides insight into its virulence through horizontal gene transfer.</title>
        <authorList>
            <person name="Xiong J."/>
            <person name="Wang G."/>
            <person name="Cheng J."/>
            <person name="Tian M."/>
            <person name="Pan X."/>
            <person name="Warren A."/>
            <person name="Jiang C."/>
            <person name="Yuan D."/>
            <person name="Miao W."/>
        </authorList>
    </citation>
    <scope>NUCLEOTIDE SEQUENCE [LARGE SCALE GENOMIC DNA]</scope>
    <source>
        <strain evidence="2">36N120E</strain>
    </source>
</reference>
<evidence type="ECO:0000259" key="1">
    <source>
        <dbReference type="Pfam" id="PF13229"/>
    </source>
</evidence>
<dbReference type="InterPro" id="IPR006626">
    <property type="entry name" value="PbH1"/>
</dbReference>
<evidence type="ECO:0000313" key="2">
    <source>
        <dbReference type="EMBL" id="KRX08081.1"/>
    </source>
</evidence>
<dbReference type="PANTHER" id="PTHR11319:SF35">
    <property type="entry name" value="OUTER MEMBRANE PROTEIN PMPC-RELATED"/>
    <property type="match status" value="1"/>
</dbReference>
<dbReference type="Gene3D" id="2.160.20.10">
    <property type="entry name" value="Single-stranded right-handed beta-helix, Pectin lyase-like"/>
    <property type="match status" value="3"/>
</dbReference>
<feature type="domain" description="Right handed beta helix" evidence="1">
    <location>
        <begin position="684"/>
        <end position="860"/>
    </location>
</feature>
<keyword evidence="2" id="KW-0456">Lyase</keyword>
<dbReference type="SUPFAM" id="SSF51126">
    <property type="entry name" value="Pectin lyase-like"/>
    <property type="match status" value="4"/>
</dbReference>
<gene>
    <name evidence="2" type="ORF">PPERSA_10443</name>
</gene>
<dbReference type="EMBL" id="LDAU01000074">
    <property type="protein sequence ID" value="KRX08081.1"/>
    <property type="molecule type" value="Genomic_DNA"/>
</dbReference>
<organism evidence="2 3">
    <name type="scientific">Pseudocohnilembus persalinus</name>
    <name type="common">Ciliate</name>
    <dbReference type="NCBI Taxonomy" id="266149"/>
    <lineage>
        <taxon>Eukaryota</taxon>
        <taxon>Sar</taxon>
        <taxon>Alveolata</taxon>
        <taxon>Ciliophora</taxon>
        <taxon>Intramacronucleata</taxon>
        <taxon>Oligohymenophorea</taxon>
        <taxon>Scuticociliatia</taxon>
        <taxon>Philasterida</taxon>
        <taxon>Pseudocohnilembidae</taxon>
        <taxon>Pseudocohnilembus</taxon>
    </lineage>
</organism>
<dbReference type="InterPro" id="IPR011050">
    <property type="entry name" value="Pectin_lyase_fold/virulence"/>
</dbReference>
<name>A0A0V0R0T1_PSEPJ</name>
<dbReference type="GO" id="GO:0016829">
    <property type="term" value="F:lyase activity"/>
    <property type="evidence" value="ECO:0007669"/>
    <property type="project" value="UniProtKB-KW"/>
</dbReference>
<dbReference type="SMART" id="SM00710">
    <property type="entry name" value="PbH1"/>
    <property type="match status" value="17"/>
</dbReference>
<evidence type="ECO:0000313" key="3">
    <source>
        <dbReference type="Proteomes" id="UP000054937"/>
    </source>
</evidence>
<dbReference type="Proteomes" id="UP000054937">
    <property type="component" value="Unassembled WGS sequence"/>
</dbReference>
<dbReference type="InterPro" id="IPR039448">
    <property type="entry name" value="Beta_helix"/>
</dbReference>
<dbReference type="AlphaFoldDB" id="A0A0V0R0T1"/>
<sequence length="1232" mass="139308">MAPFNKNQKRQNLNEYENYIINKSLYSKNKRQLYTLDSNSNLYIACNNEVKQDLIDKGLFLSSDFSDNQNEFIFQKDQNCTSYQNQIVDNNLENQINIFIVLSQNKSNSCDLQYLEINQNCEVDGENIQFKLSNLYVDEFDTFKYDLSDNQTYSDCFPVLEDFNMIINDIDYFELKNVYLNNTSQTNQLKYSTVVFDNIIVMNSNTQYASFYGFSMTSFSLNNSHFENCVSQNTFGGIFQFESSLYVILQNSVFLSNTVLMYGGALTTLIVVQKFMLQNCIFDENSANIGGSIYLDKGYQGSISTITNNNFTKNQAIIFGGGLYIEQQANLLFENNILKNNSVPGGYGGGALISTVDLDFQIQLKITNNLFENNLSKFGGGLSILQIEQSQNSYIKNNTFYQNTAESGNGGGLYIDQVFSQVDLSDLKFEKNFASNGGGALAFYEFQNSKVENITFLENGSGGQAGAMLFFKKCDNTTLNNLKFYNNTSVEDGGGMVISQTTNITLADFNFQNNTSEKNGGAFSINDCNIIQLSDITVQNNTAFEIGGFKIQDSKNAILKNIEIKYNYAQNSIGGFYIIKTNYLEISTVNVFSNTAQVNSGGFQFFLNNHLIIEDIQVSYNQVGQQDGGGKIDNNINITIKNAEFLNNKSVKDGGGLKIFEVQQMNLENINFFNNTCEMNQGGGLNIDNSDYTYINYLNCQDNYSVSGGCIYLQNSKYFEIKNSVLDNNFALLAGGAAYIKDSQHLFLQNVTINDNESKNYGGGIYFYQGYNLTFENIKIINNYIEEYGGGLYFEDESSLILLKNSEISNNVGQEGSGLYFSKTKDLELYNVKMENNFNSESDSYGNSIYVFQSDSLKITGLQCINQLSEQFIIQRGGCIYANEMENLLIYDSNFVGNYVVEFGGAIYAYDIENFEINGSNFDKNKITYLTTYQGQNIGEYFEGGSIYLQLGKKFTFQSSQISNSEAYKGAGIYIQNVDNIYIDDAIFSNLYTYLDQKMSIYEKKENYALSQGGAIYYENKFLSAQTEYEFTLKNTQFTQCISSSGGGVFIHNFPDSIINYKFENLTFTKNIADIAPGIRIIGAHYQIDELSKMVKKESYFSDSQGLLYNENLNYFKFYNNEKLVTKEYSSQFTLCSEGSYLEESEEGSNFCNSCLENGKCEGGYIPVYPDKNYWRENKQSHEFIYCQENPSSCLGNDTCAEGYLGVLCENCDSVNKYGQSGNKECYLFWLF</sequence>
<dbReference type="InterPro" id="IPR012334">
    <property type="entry name" value="Pectin_lyas_fold"/>
</dbReference>
<dbReference type="OrthoDB" id="327970at2759"/>